<name>A0A7R9A1S7_9CRUS</name>
<feature type="compositionally biased region" description="Basic and acidic residues" evidence="1">
    <location>
        <begin position="226"/>
        <end position="241"/>
    </location>
</feature>
<dbReference type="Proteomes" id="UP000677054">
    <property type="component" value="Unassembled WGS sequence"/>
</dbReference>
<evidence type="ECO:0000256" key="1">
    <source>
        <dbReference type="SAM" id="MobiDB-lite"/>
    </source>
</evidence>
<keyword evidence="3" id="KW-1185">Reference proteome</keyword>
<protein>
    <submittedName>
        <fullName evidence="2">Uncharacterized protein</fullName>
    </submittedName>
</protein>
<proteinExistence type="predicted"/>
<reference evidence="2" key="1">
    <citation type="submission" date="2020-11" db="EMBL/GenBank/DDBJ databases">
        <authorList>
            <person name="Tran Van P."/>
        </authorList>
    </citation>
    <scope>NUCLEOTIDE SEQUENCE</scope>
</reference>
<feature type="compositionally biased region" description="Basic and acidic residues" evidence="1">
    <location>
        <begin position="29"/>
        <end position="42"/>
    </location>
</feature>
<evidence type="ECO:0000313" key="2">
    <source>
        <dbReference type="EMBL" id="CAD7240030.1"/>
    </source>
</evidence>
<dbReference type="EMBL" id="CAJPEV010000004">
    <property type="protein sequence ID" value="CAG0878544.1"/>
    <property type="molecule type" value="Genomic_DNA"/>
</dbReference>
<evidence type="ECO:0000313" key="3">
    <source>
        <dbReference type="Proteomes" id="UP000677054"/>
    </source>
</evidence>
<feature type="region of interest" description="Disordered" evidence="1">
    <location>
        <begin position="17"/>
        <end position="104"/>
    </location>
</feature>
<gene>
    <name evidence="2" type="ORF">DSTB1V02_LOCUS68</name>
</gene>
<organism evidence="2">
    <name type="scientific">Darwinula stevensoni</name>
    <dbReference type="NCBI Taxonomy" id="69355"/>
    <lineage>
        <taxon>Eukaryota</taxon>
        <taxon>Metazoa</taxon>
        <taxon>Ecdysozoa</taxon>
        <taxon>Arthropoda</taxon>
        <taxon>Crustacea</taxon>
        <taxon>Oligostraca</taxon>
        <taxon>Ostracoda</taxon>
        <taxon>Podocopa</taxon>
        <taxon>Podocopida</taxon>
        <taxon>Darwinulocopina</taxon>
        <taxon>Darwinuloidea</taxon>
        <taxon>Darwinulidae</taxon>
        <taxon>Darwinula</taxon>
    </lineage>
</organism>
<dbReference type="AlphaFoldDB" id="A0A7R9A1S7"/>
<feature type="compositionally biased region" description="Basic and acidic residues" evidence="1">
    <location>
        <begin position="66"/>
        <end position="80"/>
    </location>
</feature>
<accession>A0A7R9A1S7</accession>
<sequence>MTFQGVSGLLEVYKRMGDATARRERRRQRILENSENRMKRITGDVQSWSDAKSQPTSPHSQSSFHHPIDTDTVMREHMPREPSQGGMENPDISSSYEPEALSNPRQRTVFTRKVDSMEPSHMSQITELQTSNQKTDVINDPVFALLLNFLGEKNIPMPDAFLLAGGVAGTCRYEIIGTKNRGNPCTVDIGYGIAMLNLLYPRELTGQGRQNRGVLEFDSIEGEDEISPKKELKKGNSGHQE</sequence>
<feature type="region of interest" description="Disordered" evidence="1">
    <location>
        <begin position="219"/>
        <end position="241"/>
    </location>
</feature>
<feature type="compositionally biased region" description="Polar residues" evidence="1">
    <location>
        <begin position="44"/>
        <end position="64"/>
    </location>
</feature>
<dbReference type="EMBL" id="LR899521">
    <property type="protein sequence ID" value="CAD7240030.1"/>
    <property type="molecule type" value="Genomic_DNA"/>
</dbReference>